<proteinExistence type="inferred from homology"/>
<protein>
    <recommendedName>
        <fullName evidence="2">Protein YrdA</fullName>
    </recommendedName>
</protein>
<dbReference type="InterPro" id="IPR011004">
    <property type="entry name" value="Trimer_LpxA-like_sf"/>
</dbReference>
<dbReference type="FunFam" id="2.160.10.10:FF:000019">
    <property type="entry name" value="YRDA protein yrdA"/>
    <property type="match status" value="1"/>
</dbReference>
<evidence type="ECO:0000256" key="1">
    <source>
        <dbReference type="ARBA" id="ARBA00023595"/>
    </source>
</evidence>
<evidence type="ECO:0000313" key="3">
    <source>
        <dbReference type="EMBL" id="SQA64544.1"/>
    </source>
</evidence>
<dbReference type="Gene3D" id="2.160.10.10">
    <property type="entry name" value="Hexapeptide repeat proteins"/>
    <property type="match status" value="1"/>
</dbReference>
<accession>A0AB38FZY1</accession>
<dbReference type="SUPFAM" id="SSF51161">
    <property type="entry name" value="Trimeric LpxA-like enzymes"/>
    <property type="match status" value="1"/>
</dbReference>
<evidence type="ECO:0000313" key="4">
    <source>
        <dbReference type="Proteomes" id="UP000251313"/>
    </source>
</evidence>
<sequence length="184" mass="20080">MSAKLRSYKGLSPDLGQRVMIDPSSVVVGDVRIADDVSIWPLVAIRGDVNYIRIGARSNIQDGSVLHVTHKSSYNPEGNPLIVGEDVTVGHKVMLHGCTIGNRVLVGMGSILLDGVVIEDDVMIGAGSLVPQNKRLESGYLYLGSPVKQIRPLKAAELEGLRYSANNYVKWKDEYLDQESQTHP</sequence>
<dbReference type="InterPro" id="IPR047324">
    <property type="entry name" value="LbH_gamma_CA-like"/>
</dbReference>
<dbReference type="PANTHER" id="PTHR13061">
    <property type="entry name" value="DYNACTIN SUBUNIT P25"/>
    <property type="match status" value="1"/>
</dbReference>
<dbReference type="RefSeq" id="WP_038254041.1">
    <property type="nucleotide sequence ID" value="NZ_CABKQJ010000006.1"/>
</dbReference>
<organism evidence="3 4">
    <name type="scientific">Yokenella regensburgei</name>
    <dbReference type="NCBI Taxonomy" id="158877"/>
    <lineage>
        <taxon>Bacteria</taxon>
        <taxon>Pseudomonadati</taxon>
        <taxon>Pseudomonadota</taxon>
        <taxon>Gammaproteobacteria</taxon>
        <taxon>Enterobacterales</taxon>
        <taxon>Enterobacteriaceae</taxon>
        <taxon>Yokenella</taxon>
    </lineage>
</organism>
<gene>
    <name evidence="3" type="primary">yrdA_3</name>
    <name evidence="3" type="ORF">NCTC11967_03647</name>
</gene>
<dbReference type="InterPro" id="IPR050484">
    <property type="entry name" value="Transf_Hexapept/Carb_Anhydrase"/>
</dbReference>
<comment type="similarity">
    <text evidence="1">Belongs to the gamma-class carbonic anhydrase family.</text>
</comment>
<dbReference type="PANTHER" id="PTHR13061:SF56">
    <property type="entry name" value="PROTEIN YRDA"/>
    <property type="match status" value="1"/>
</dbReference>
<dbReference type="EMBL" id="UAVL01000018">
    <property type="protein sequence ID" value="SQA64544.1"/>
    <property type="molecule type" value="Genomic_DNA"/>
</dbReference>
<dbReference type="AlphaFoldDB" id="A0AB38FZY1"/>
<dbReference type="Proteomes" id="UP000251313">
    <property type="component" value="Unassembled WGS sequence"/>
</dbReference>
<reference evidence="3 4" key="1">
    <citation type="submission" date="2018-06" db="EMBL/GenBank/DDBJ databases">
        <authorList>
            <consortium name="Pathogen Informatics"/>
            <person name="Doyle S."/>
        </authorList>
    </citation>
    <scope>NUCLEOTIDE SEQUENCE [LARGE SCALE GENOMIC DNA]</scope>
    <source>
        <strain evidence="3 4">NCTC11967</strain>
    </source>
</reference>
<evidence type="ECO:0000256" key="2">
    <source>
        <dbReference type="ARBA" id="ARBA00070067"/>
    </source>
</evidence>
<dbReference type="CDD" id="cd04645">
    <property type="entry name" value="LbH_gamma_CA_like"/>
    <property type="match status" value="1"/>
</dbReference>
<dbReference type="InterPro" id="IPR001451">
    <property type="entry name" value="Hexapep"/>
</dbReference>
<dbReference type="Pfam" id="PF00132">
    <property type="entry name" value="Hexapep"/>
    <property type="match status" value="1"/>
</dbReference>
<comment type="caution">
    <text evidence="3">The sequence shown here is derived from an EMBL/GenBank/DDBJ whole genome shotgun (WGS) entry which is preliminary data.</text>
</comment>
<name>A0AB38FZY1_9ENTR</name>